<organism evidence="1 2">
    <name type="scientific">Hymenobacter gummosus</name>
    <dbReference type="NCBI Taxonomy" id="1776032"/>
    <lineage>
        <taxon>Bacteria</taxon>
        <taxon>Pseudomonadati</taxon>
        <taxon>Bacteroidota</taxon>
        <taxon>Cytophagia</taxon>
        <taxon>Cytophagales</taxon>
        <taxon>Hymenobacteraceae</taxon>
        <taxon>Hymenobacter</taxon>
    </lineage>
</organism>
<dbReference type="EMBL" id="RXOF01000018">
    <property type="protein sequence ID" value="RTQ45890.1"/>
    <property type="molecule type" value="Genomic_DNA"/>
</dbReference>
<sequence length="223" mass="24480">MKLTASPFDPQTGELLPVYRDAYLRGDLSKASARAVEEYLRRDADQAHDTLTRWHQIQNEAEEAAPSWVRRQILHIQAEPLRFRRRATSLVAGAALVGGMVFAGTNLPNNSLPTDNLPTADATAELVAPATEAASAIRMVTLKGRILDKSGKPLIGATVLQKGTRFGVSTDANGNYTMRVPAGQQTLVYGYGGYQDQELQVQNAAPTDVTLTPRSKQRRWLFF</sequence>
<evidence type="ECO:0000313" key="2">
    <source>
        <dbReference type="Proteomes" id="UP000282184"/>
    </source>
</evidence>
<dbReference type="AlphaFoldDB" id="A0A3S0H621"/>
<dbReference type="InterPro" id="IPR008969">
    <property type="entry name" value="CarboxyPept-like_regulatory"/>
</dbReference>
<dbReference type="RefSeq" id="WP_126695746.1">
    <property type="nucleotide sequence ID" value="NZ_RXOF01000018.1"/>
</dbReference>
<accession>A0A3S0H621</accession>
<name>A0A3S0H621_9BACT</name>
<proteinExistence type="predicted"/>
<reference evidence="1 2" key="1">
    <citation type="submission" date="2018-12" db="EMBL/GenBank/DDBJ databases">
        <title>Hymenobacter gummosus sp. nov., isolated from a spring.</title>
        <authorList>
            <person name="Nie L."/>
        </authorList>
    </citation>
    <scope>NUCLEOTIDE SEQUENCE [LARGE SCALE GENOMIC DNA]</scope>
    <source>
        <strain evidence="1 2">KCTC 52166</strain>
    </source>
</reference>
<dbReference type="OrthoDB" id="883344at2"/>
<comment type="caution">
    <text evidence="1">The sequence shown here is derived from an EMBL/GenBank/DDBJ whole genome shotgun (WGS) entry which is preliminary data.</text>
</comment>
<dbReference type="Gene3D" id="2.60.40.1120">
    <property type="entry name" value="Carboxypeptidase-like, regulatory domain"/>
    <property type="match status" value="1"/>
</dbReference>
<dbReference type="Proteomes" id="UP000282184">
    <property type="component" value="Unassembled WGS sequence"/>
</dbReference>
<dbReference type="SUPFAM" id="SSF49464">
    <property type="entry name" value="Carboxypeptidase regulatory domain-like"/>
    <property type="match status" value="1"/>
</dbReference>
<evidence type="ECO:0008006" key="3">
    <source>
        <dbReference type="Google" id="ProtNLM"/>
    </source>
</evidence>
<evidence type="ECO:0000313" key="1">
    <source>
        <dbReference type="EMBL" id="RTQ45890.1"/>
    </source>
</evidence>
<keyword evidence="2" id="KW-1185">Reference proteome</keyword>
<gene>
    <name evidence="1" type="ORF">EJV47_23970</name>
</gene>
<protein>
    <recommendedName>
        <fullName evidence="3">Carboxypeptidase-like regulatory domain-containing protein</fullName>
    </recommendedName>
</protein>
<dbReference type="Pfam" id="PF13715">
    <property type="entry name" value="CarbopepD_reg_2"/>
    <property type="match status" value="1"/>
</dbReference>